<evidence type="ECO:0000256" key="5">
    <source>
        <dbReference type="ARBA" id="ARBA00022723"/>
    </source>
</evidence>
<dbReference type="GO" id="GO:0046872">
    <property type="term" value="F:metal ion binding"/>
    <property type="evidence" value="ECO:0007669"/>
    <property type="project" value="UniProtKB-KW"/>
</dbReference>
<dbReference type="GO" id="GO:0005524">
    <property type="term" value="F:ATP binding"/>
    <property type="evidence" value="ECO:0007669"/>
    <property type="project" value="UniProtKB-KW"/>
</dbReference>
<dbReference type="GO" id="GO:0140581">
    <property type="term" value="F:P-type monovalent copper transporter activity"/>
    <property type="evidence" value="ECO:0007669"/>
    <property type="project" value="UniProtKB-EC"/>
</dbReference>
<dbReference type="Gene3D" id="3.40.1110.10">
    <property type="entry name" value="Calcium-transporting ATPase, cytoplasmic domain N"/>
    <property type="match status" value="1"/>
</dbReference>
<keyword evidence="9" id="KW-0460">Magnesium</keyword>
<name>A0A6A5AEQ3_APHAT</name>
<evidence type="ECO:0000256" key="10">
    <source>
        <dbReference type="ARBA" id="ARBA00022967"/>
    </source>
</evidence>
<sequence>SADELPADLTTLDNPPEGCMVCCAIFGIMDPLRADVAESVQTCQRAGITVRMVTGDNIHTARAIAKQCGILTTDGVALEGPVFREMPKDQLQALLPKLQVQSCSNVSVVDV</sequence>
<keyword evidence="7" id="KW-0187">Copper transport</keyword>
<evidence type="ECO:0000313" key="16">
    <source>
        <dbReference type="Proteomes" id="UP000469452"/>
    </source>
</evidence>
<evidence type="ECO:0000256" key="2">
    <source>
        <dbReference type="ARBA" id="ARBA00012517"/>
    </source>
</evidence>
<evidence type="ECO:0000256" key="3">
    <source>
        <dbReference type="ARBA" id="ARBA00022448"/>
    </source>
</evidence>
<keyword evidence="14" id="KW-0472">Membrane</keyword>
<keyword evidence="8" id="KW-0067">ATP-binding</keyword>
<dbReference type="Gene3D" id="3.40.50.1000">
    <property type="entry name" value="HAD superfamily/HAD-like"/>
    <property type="match status" value="1"/>
</dbReference>
<dbReference type="EC" id="7.2.2.8" evidence="2"/>
<dbReference type="GO" id="GO:0012505">
    <property type="term" value="C:endomembrane system"/>
    <property type="evidence" value="ECO:0007669"/>
    <property type="project" value="UniProtKB-SubCell"/>
</dbReference>
<dbReference type="SUPFAM" id="SSF56784">
    <property type="entry name" value="HAD-like"/>
    <property type="match status" value="1"/>
</dbReference>
<evidence type="ECO:0000313" key="15">
    <source>
        <dbReference type="EMBL" id="KAF0748577.1"/>
    </source>
</evidence>
<feature type="non-terminal residue" evidence="15">
    <location>
        <position position="1"/>
    </location>
</feature>
<dbReference type="GO" id="GO:0005886">
    <property type="term" value="C:plasma membrane"/>
    <property type="evidence" value="ECO:0007669"/>
    <property type="project" value="TreeGrafter"/>
</dbReference>
<evidence type="ECO:0000256" key="9">
    <source>
        <dbReference type="ARBA" id="ARBA00022842"/>
    </source>
</evidence>
<dbReference type="Proteomes" id="UP000469452">
    <property type="component" value="Unassembled WGS sequence"/>
</dbReference>
<organism evidence="15 16">
    <name type="scientific">Aphanomyces astaci</name>
    <name type="common">Crayfish plague agent</name>
    <dbReference type="NCBI Taxonomy" id="112090"/>
    <lineage>
        <taxon>Eukaryota</taxon>
        <taxon>Sar</taxon>
        <taxon>Stramenopiles</taxon>
        <taxon>Oomycota</taxon>
        <taxon>Saprolegniomycetes</taxon>
        <taxon>Saprolegniales</taxon>
        <taxon>Verrucalvaceae</taxon>
        <taxon>Aphanomyces</taxon>
    </lineage>
</organism>
<keyword evidence="12" id="KW-0186">Copper</keyword>
<evidence type="ECO:0000256" key="7">
    <source>
        <dbReference type="ARBA" id="ARBA00022796"/>
    </source>
</evidence>
<keyword evidence="13" id="KW-0406">Ion transport</keyword>
<dbReference type="FunFam" id="3.40.50.1000:FF:000144">
    <property type="entry name" value="copper-transporting ATPase 1 isoform X2"/>
    <property type="match status" value="1"/>
</dbReference>
<dbReference type="PANTHER" id="PTHR24093">
    <property type="entry name" value="CATION TRANSPORTING ATPASE"/>
    <property type="match status" value="1"/>
</dbReference>
<reference evidence="15 16" key="1">
    <citation type="submission" date="2019-06" db="EMBL/GenBank/DDBJ databases">
        <title>Genomics analysis of Aphanomyces spp. identifies a new class of oomycete effector associated with host adaptation.</title>
        <authorList>
            <person name="Gaulin E."/>
        </authorList>
    </citation>
    <scope>NUCLEOTIDE SEQUENCE [LARGE SCALE GENOMIC DNA]</scope>
    <source>
        <strain evidence="15 16">E</strain>
    </source>
</reference>
<accession>A0A6A5AEQ3</accession>
<dbReference type="PANTHER" id="PTHR24093:SF369">
    <property type="entry name" value="CALCIUM-TRANSPORTING ATPASE"/>
    <property type="match status" value="1"/>
</dbReference>
<protein>
    <recommendedName>
        <fullName evidence="2">P-type Cu(+) transporter</fullName>
        <ecNumber evidence="2">7.2.2.8</ecNumber>
    </recommendedName>
</protein>
<dbReference type="AlphaFoldDB" id="A0A6A5AEQ3"/>
<keyword evidence="4" id="KW-0812">Transmembrane</keyword>
<keyword evidence="3" id="KW-0813">Transport</keyword>
<evidence type="ECO:0000256" key="11">
    <source>
        <dbReference type="ARBA" id="ARBA00022989"/>
    </source>
</evidence>
<evidence type="ECO:0000256" key="12">
    <source>
        <dbReference type="ARBA" id="ARBA00023008"/>
    </source>
</evidence>
<gene>
    <name evidence="15" type="ORF">AaE_007311</name>
</gene>
<evidence type="ECO:0000256" key="8">
    <source>
        <dbReference type="ARBA" id="ARBA00022840"/>
    </source>
</evidence>
<evidence type="ECO:0000256" key="1">
    <source>
        <dbReference type="ARBA" id="ARBA00004127"/>
    </source>
</evidence>
<proteinExistence type="predicted"/>
<dbReference type="EMBL" id="VJMI01013106">
    <property type="protein sequence ID" value="KAF0748577.1"/>
    <property type="molecule type" value="Genomic_DNA"/>
</dbReference>
<keyword evidence="10" id="KW-1278">Translocase</keyword>
<evidence type="ECO:0000256" key="6">
    <source>
        <dbReference type="ARBA" id="ARBA00022741"/>
    </source>
</evidence>
<dbReference type="GO" id="GO:0005388">
    <property type="term" value="F:P-type calcium transporter activity"/>
    <property type="evidence" value="ECO:0007669"/>
    <property type="project" value="TreeGrafter"/>
</dbReference>
<evidence type="ECO:0000256" key="14">
    <source>
        <dbReference type="ARBA" id="ARBA00023136"/>
    </source>
</evidence>
<dbReference type="InterPro" id="IPR023214">
    <property type="entry name" value="HAD_sf"/>
</dbReference>
<keyword evidence="11" id="KW-1133">Transmembrane helix</keyword>
<evidence type="ECO:0000256" key="13">
    <source>
        <dbReference type="ARBA" id="ARBA00023065"/>
    </source>
</evidence>
<comment type="subcellular location">
    <subcellularLocation>
        <location evidence="1">Endomembrane system</location>
        <topology evidence="1">Multi-pass membrane protein</topology>
    </subcellularLocation>
</comment>
<evidence type="ECO:0000256" key="4">
    <source>
        <dbReference type="ARBA" id="ARBA00022692"/>
    </source>
</evidence>
<dbReference type="InterPro" id="IPR036412">
    <property type="entry name" value="HAD-like_sf"/>
</dbReference>
<keyword evidence="6" id="KW-0547">Nucleotide-binding</keyword>
<dbReference type="InterPro" id="IPR023299">
    <property type="entry name" value="ATPase_P-typ_cyto_dom_N"/>
</dbReference>
<comment type="caution">
    <text evidence="15">The sequence shown here is derived from an EMBL/GenBank/DDBJ whole genome shotgun (WGS) entry which is preliminary data.</text>
</comment>
<keyword evidence="5" id="KW-0479">Metal-binding</keyword>
<dbReference type="Pfam" id="PF00702">
    <property type="entry name" value="Hydrolase"/>
    <property type="match status" value="1"/>
</dbReference>